<proteinExistence type="predicted"/>
<dbReference type="PANTHER" id="PTHR46093">
    <property type="entry name" value="ACYL-COA-BINDING DOMAIN-CONTAINING PROTEIN 5"/>
    <property type="match status" value="1"/>
</dbReference>
<evidence type="ECO:0000313" key="5">
    <source>
        <dbReference type="Proteomes" id="UP000649617"/>
    </source>
</evidence>
<evidence type="ECO:0000256" key="3">
    <source>
        <dbReference type="SAM" id="MobiDB-lite"/>
    </source>
</evidence>
<dbReference type="PANTHER" id="PTHR46093:SF18">
    <property type="entry name" value="FIBRONECTIN TYPE-III DOMAIN-CONTAINING PROTEIN"/>
    <property type="match status" value="1"/>
</dbReference>
<dbReference type="Proteomes" id="UP000649617">
    <property type="component" value="Unassembled WGS sequence"/>
</dbReference>
<keyword evidence="5" id="KW-1185">Reference proteome</keyword>
<keyword evidence="1" id="KW-0880">Kelch repeat</keyword>
<reference evidence="4" key="1">
    <citation type="submission" date="2021-02" db="EMBL/GenBank/DDBJ databases">
        <authorList>
            <person name="Dougan E. K."/>
            <person name="Rhodes N."/>
            <person name="Thang M."/>
            <person name="Chan C."/>
        </authorList>
    </citation>
    <scope>NUCLEOTIDE SEQUENCE</scope>
</reference>
<dbReference type="Pfam" id="PF24681">
    <property type="entry name" value="Kelch_KLHDC2_KLHL20_DRC7"/>
    <property type="match status" value="1"/>
</dbReference>
<dbReference type="SUPFAM" id="SSF117281">
    <property type="entry name" value="Kelch motif"/>
    <property type="match status" value="1"/>
</dbReference>
<organism evidence="4 5">
    <name type="scientific">Symbiodinium pilosum</name>
    <name type="common">Dinoflagellate</name>
    <dbReference type="NCBI Taxonomy" id="2952"/>
    <lineage>
        <taxon>Eukaryota</taxon>
        <taxon>Sar</taxon>
        <taxon>Alveolata</taxon>
        <taxon>Dinophyceae</taxon>
        <taxon>Suessiales</taxon>
        <taxon>Symbiodiniaceae</taxon>
        <taxon>Symbiodinium</taxon>
    </lineage>
</organism>
<dbReference type="InterPro" id="IPR015915">
    <property type="entry name" value="Kelch-typ_b-propeller"/>
</dbReference>
<dbReference type="AlphaFoldDB" id="A0A812PJE1"/>
<name>A0A812PJE1_SYMPI</name>
<accession>A0A812PJE1</accession>
<feature type="compositionally biased region" description="Basic residues" evidence="3">
    <location>
        <begin position="17"/>
        <end position="41"/>
    </location>
</feature>
<protein>
    <submittedName>
        <fullName evidence="4">Notum protein</fullName>
    </submittedName>
</protein>
<evidence type="ECO:0000313" key="4">
    <source>
        <dbReference type="EMBL" id="CAE7352359.1"/>
    </source>
</evidence>
<evidence type="ECO:0000256" key="2">
    <source>
        <dbReference type="ARBA" id="ARBA00022737"/>
    </source>
</evidence>
<dbReference type="OrthoDB" id="10251809at2759"/>
<sequence length="455" mass="50609">MSNKDLQEAIARAIAAKRARKKANAGKGKGKGKGKNNKKNQKNISVDFRVDDWQHLPADAFDATKEIYGHCICIQGSQLWSIGGTREGQQGRHISLLRMDLHTKCWNDLTPPYPPPDPAEEVPSWRWGHSSVLVPTEHPPKPDSQENYLMICGGFDKETNMNDVWFFNTGTGKFFTTSNDEEGVVPVVGAYHALAYDAATDYTYLFGGQKCIRGAYEYYDSLYRYSMHSNFWSPLDTRGSRPPPRGQAAAAISKRVLVVHGGSNRYKLLRDVWILKLDTSALHWSEVKIQPGPSMWIGHKQKAMPYHIAPCRPFLATAENGVLVLGRGKPKGQHPGPLSLWALSLWQRRWRRVPVQMAPDWSGNFAAAFNEGGKGSTLLVFGGQRMGTVSSVGMQLSQGGLWSIDLAARPSKLLRLTLQKAFGSNSPAPRKLSEDVLKTIFSFAMGRLMDVIELI</sequence>
<dbReference type="Gene3D" id="2.120.10.80">
    <property type="entry name" value="Kelch-type beta propeller"/>
    <property type="match status" value="2"/>
</dbReference>
<evidence type="ECO:0000256" key="1">
    <source>
        <dbReference type="ARBA" id="ARBA00022441"/>
    </source>
</evidence>
<keyword evidence="2" id="KW-0677">Repeat</keyword>
<feature type="region of interest" description="Disordered" evidence="3">
    <location>
        <begin position="17"/>
        <end position="43"/>
    </location>
</feature>
<gene>
    <name evidence="4" type="primary">Notum</name>
    <name evidence="4" type="ORF">SPIL2461_LOCUS8368</name>
</gene>
<comment type="caution">
    <text evidence="4">The sequence shown here is derived from an EMBL/GenBank/DDBJ whole genome shotgun (WGS) entry which is preliminary data.</text>
</comment>
<dbReference type="EMBL" id="CAJNIZ010013647">
    <property type="protein sequence ID" value="CAE7352359.1"/>
    <property type="molecule type" value="Genomic_DNA"/>
</dbReference>